<evidence type="ECO:0000313" key="6">
    <source>
        <dbReference type="EMBL" id="SCG46293.1"/>
    </source>
</evidence>
<evidence type="ECO:0000256" key="4">
    <source>
        <dbReference type="ARBA" id="ARBA00023014"/>
    </source>
</evidence>
<evidence type="ECO:0000259" key="5">
    <source>
        <dbReference type="PROSITE" id="PS51296"/>
    </source>
</evidence>
<name>A0A1C5HK43_9ACTN</name>
<keyword evidence="6" id="KW-0223">Dioxygenase</keyword>
<evidence type="ECO:0000256" key="1">
    <source>
        <dbReference type="ARBA" id="ARBA00022714"/>
    </source>
</evidence>
<dbReference type="Gene3D" id="2.102.10.10">
    <property type="entry name" value="Rieske [2Fe-2S] iron-sulphur domain"/>
    <property type="match status" value="1"/>
</dbReference>
<sequence>MRRPKEVRVCALSDLDDKAPLAVEVGDLPVVLVRVGDEVHALRDQCSHALATLSTGAVTGKGIECWLHGACFDLRTGAPTSPPAVVPVDVYPVRIDGEDVFVDLGTTVN</sequence>
<dbReference type="RefSeq" id="WP_091293652.1">
    <property type="nucleotide sequence ID" value="NZ_FMDN01000004.1"/>
</dbReference>
<keyword evidence="1" id="KW-0001">2Fe-2S</keyword>
<dbReference type="Pfam" id="PF00355">
    <property type="entry name" value="Rieske"/>
    <property type="match status" value="1"/>
</dbReference>
<keyword evidence="2" id="KW-0479">Metal-binding</keyword>
<dbReference type="GO" id="GO:0051213">
    <property type="term" value="F:dioxygenase activity"/>
    <property type="evidence" value="ECO:0007669"/>
    <property type="project" value="UniProtKB-KW"/>
</dbReference>
<dbReference type="AlphaFoldDB" id="A0A1C5HK43"/>
<dbReference type="PANTHER" id="PTHR21496">
    <property type="entry name" value="FERREDOXIN-RELATED"/>
    <property type="match status" value="1"/>
</dbReference>
<dbReference type="CDD" id="cd03528">
    <property type="entry name" value="Rieske_RO_ferredoxin"/>
    <property type="match status" value="1"/>
</dbReference>
<dbReference type="GO" id="GO:0051537">
    <property type="term" value="F:2 iron, 2 sulfur cluster binding"/>
    <property type="evidence" value="ECO:0007669"/>
    <property type="project" value="UniProtKB-KW"/>
</dbReference>
<evidence type="ECO:0000256" key="2">
    <source>
        <dbReference type="ARBA" id="ARBA00022723"/>
    </source>
</evidence>
<dbReference type="GO" id="GO:0016705">
    <property type="term" value="F:oxidoreductase activity, acting on paired donors, with incorporation or reduction of molecular oxygen"/>
    <property type="evidence" value="ECO:0007669"/>
    <property type="project" value="UniProtKB-ARBA"/>
</dbReference>
<dbReference type="OrthoDB" id="147178at2"/>
<dbReference type="PROSITE" id="PS51296">
    <property type="entry name" value="RIESKE"/>
    <property type="match status" value="1"/>
</dbReference>
<keyword evidence="3" id="KW-0408">Iron</keyword>
<accession>A0A1C5HK43</accession>
<organism evidence="6 7">
    <name type="scientific">Micromonospora halophytica</name>
    <dbReference type="NCBI Taxonomy" id="47864"/>
    <lineage>
        <taxon>Bacteria</taxon>
        <taxon>Bacillati</taxon>
        <taxon>Actinomycetota</taxon>
        <taxon>Actinomycetes</taxon>
        <taxon>Micromonosporales</taxon>
        <taxon>Micromonosporaceae</taxon>
        <taxon>Micromonospora</taxon>
    </lineage>
</organism>
<evidence type="ECO:0000313" key="7">
    <source>
        <dbReference type="Proteomes" id="UP000199408"/>
    </source>
</evidence>
<dbReference type="GO" id="GO:0004497">
    <property type="term" value="F:monooxygenase activity"/>
    <property type="evidence" value="ECO:0007669"/>
    <property type="project" value="UniProtKB-ARBA"/>
</dbReference>
<dbReference type="SUPFAM" id="SSF50022">
    <property type="entry name" value="ISP domain"/>
    <property type="match status" value="1"/>
</dbReference>
<keyword evidence="6" id="KW-0560">Oxidoreductase</keyword>
<dbReference type="GO" id="GO:0046872">
    <property type="term" value="F:metal ion binding"/>
    <property type="evidence" value="ECO:0007669"/>
    <property type="project" value="UniProtKB-KW"/>
</dbReference>
<gene>
    <name evidence="6" type="ORF">GA0070560_104320</name>
</gene>
<dbReference type="STRING" id="47864.GA0070560_104320"/>
<evidence type="ECO:0000256" key="3">
    <source>
        <dbReference type="ARBA" id="ARBA00023004"/>
    </source>
</evidence>
<protein>
    <submittedName>
        <fullName evidence="6">3-phenylpropionate/trans-cinnamate dioxygenase ferredoxin subunit</fullName>
    </submittedName>
</protein>
<feature type="domain" description="Rieske" evidence="5">
    <location>
        <begin position="7"/>
        <end position="102"/>
    </location>
</feature>
<proteinExistence type="predicted"/>
<dbReference type="PANTHER" id="PTHR21496:SF23">
    <property type="entry name" value="3-PHENYLPROPIONATE_CINNAMIC ACID DIOXYGENASE FERREDOXIN SUBUNIT"/>
    <property type="match status" value="1"/>
</dbReference>
<dbReference type="EMBL" id="FMDN01000004">
    <property type="protein sequence ID" value="SCG46293.1"/>
    <property type="molecule type" value="Genomic_DNA"/>
</dbReference>
<dbReference type="InterPro" id="IPR017941">
    <property type="entry name" value="Rieske_2Fe-2S"/>
</dbReference>
<reference evidence="7" key="1">
    <citation type="submission" date="2016-06" db="EMBL/GenBank/DDBJ databases">
        <authorList>
            <person name="Varghese N."/>
        </authorList>
    </citation>
    <scope>NUCLEOTIDE SEQUENCE [LARGE SCALE GENOMIC DNA]</scope>
    <source>
        <strain evidence="7">DSM 43171</strain>
    </source>
</reference>
<dbReference type="InterPro" id="IPR036922">
    <property type="entry name" value="Rieske_2Fe-2S_sf"/>
</dbReference>
<dbReference type="Proteomes" id="UP000199408">
    <property type="component" value="Unassembled WGS sequence"/>
</dbReference>
<keyword evidence="7" id="KW-1185">Reference proteome</keyword>
<keyword evidence="4" id="KW-0411">Iron-sulfur</keyword>